<evidence type="ECO:0000313" key="2">
    <source>
        <dbReference type="EMBL" id="GHE69663.1"/>
    </source>
</evidence>
<protein>
    <submittedName>
        <fullName evidence="2">Uncharacterized protein</fullName>
    </submittedName>
</protein>
<feature type="region of interest" description="Disordered" evidence="1">
    <location>
        <begin position="1"/>
        <end position="31"/>
    </location>
</feature>
<proteinExistence type="predicted"/>
<dbReference type="AlphaFoldDB" id="A0A918ZTJ0"/>
<evidence type="ECO:0000256" key="1">
    <source>
        <dbReference type="SAM" id="MobiDB-lite"/>
    </source>
</evidence>
<reference evidence="2" key="1">
    <citation type="journal article" date="2014" name="Int. J. Syst. Evol. Microbiol.">
        <title>Complete genome sequence of Corynebacterium casei LMG S-19264T (=DSM 44701T), isolated from a smear-ripened cheese.</title>
        <authorList>
            <consortium name="US DOE Joint Genome Institute (JGI-PGF)"/>
            <person name="Walter F."/>
            <person name="Albersmeier A."/>
            <person name="Kalinowski J."/>
            <person name="Ruckert C."/>
        </authorList>
    </citation>
    <scope>NUCLEOTIDE SEQUENCE</scope>
    <source>
        <strain evidence="2">CGMCC 4.7403</strain>
    </source>
</reference>
<comment type="caution">
    <text evidence="2">The sequence shown here is derived from an EMBL/GenBank/DDBJ whole genome shotgun (WGS) entry which is preliminary data.</text>
</comment>
<sequence>MPCHTTATKTPENPTISSSRSGPQPGPRRPHRLVGAAALLGGADGGPGASEGYWFATSRAYPDSPGWSQQEQQQVAALREKARDVTGVILTHAFWDGVAAPHRPDARSQLKYALDVHEDSRDQEV</sequence>
<feature type="compositionally biased region" description="Polar residues" evidence="1">
    <location>
        <begin position="1"/>
        <end position="16"/>
    </location>
</feature>
<dbReference type="EMBL" id="BNAT01000074">
    <property type="protein sequence ID" value="GHE69663.1"/>
    <property type="molecule type" value="Genomic_DNA"/>
</dbReference>
<name>A0A918ZTJ0_9ACTN</name>
<organism evidence="2 3">
    <name type="scientific">Streptomyces capitiformicae</name>
    <dbReference type="NCBI Taxonomy" id="2014920"/>
    <lineage>
        <taxon>Bacteria</taxon>
        <taxon>Bacillati</taxon>
        <taxon>Actinomycetota</taxon>
        <taxon>Actinomycetes</taxon>
        <taxon>Kitasatosporales</taxon>
        <taxon>Streptomycetaceae</taxon>
        <taxon>Streptomyces</taxon>
    </lineage>
</organism>
<accession>A0A918ZTJ0</accession>
<keyword evidence="3" id="KW-1185">Reference proteome</keyword>
<evidence type="ECO:0000313" key="3">
    <source>
        <dbReference type="Proteomes" id="UP000603227"/>
    </source>
</evidence>
<dbReference type="Proteomes" id="UP000603227">
    <property type="component" value="Unassembled WGS sequence"/>
</dbReference>
<gene>
    <name evidence="2" type="ORF">GCM10017771_93440</name>
</gene>
<reference evidence="2" key="2">
    <citation type="submission" date="2020-09" db="EMBL/GenBank/DDBJ databases">
        <authorList>
            <person name="Sun Q."/>
            <person name="Zhou Y."/>
        </authorList>
    </citation>
    <scope>NUCLEOTIDE SEQUENCE</scope>
    <source>
        <strain evidence="2">CGMCC 4.7403</strain>
    </source>
</reference>